<comment type="caution">
    <text evidence="1">The sequence shown here is derived from an EMBL/GenBank/DDBJ whole genome shotgun (WGS) entry which is preliminary data.</text>
</comment>
<reference evidence="1" key="1">
    <citation type="submission" date="2023-07" db="EMBL/GenBank/DDBJ databases">
        <authorList>
            <consortium name="CYATHOMIX"/>
        </authorList>
    </citation>
    <scope>NUCLEOTIDE SEQUENCE</scope>
    <source>
        <strain evidence="1">N/A</strain>
    </source>
</reference>
<evidence type="ECO:0000313" key="1">
    <source>
        <dbReference type="EMBL" id="CAJ0596653.1"/>
    </source>
</evidence>
<protein>
    <submittedName>
        <fullName evidence="1">Uncharacterized protein</fullName>
    </submittedName>
</protein>
<proteinExistence type="predicted"/>
<accession>A0AA36GR00</accession>
<organism evidence="1 2">
    <name type="scientific">Cylicocyclus nassatus</name>
    <name type="common">Nematode worm</name>
    <dbReference type="NCBI Taxonomy" id="53992"/>
    <lineage>
        <taxon>Eukaryota</taxon>
        <taxon>Metazoa</taxon>
        <taxon>Ecdysozoa</taxon>
        <taxon>Nematoda</taxon>
        <taxon>Chromadorea</taxon>
        <taxon>Rhabditida</taxon>
        <taxon>Rhabditina</taxon>
        <taxon>Rhabditomorpha</taxon>
        <taxon>Strongyloidea</taxon>
        <taxon>Strongylidae</taxon>
        <taxon>Cylicocyclus</taxon>
    </lineage>
</organism>
<evidence type="ECO:0000313" key="2">
    <source>
        <dbReference type="Proteomes" id="UP001176961"/>
    </source>
</evidence>
<dbReference type="Proteomes" id="UP001176961">
    <property type="component" value="Unassembled WGS sequence"/>
</dbReference>
<dbReference type="EMBL" id="CATQJL010000223">
    <property type="protein sequence ID" value="CAJ0596653.1"/>
    <property type="molecule type" value="Genomic_DNA"/>
</dbReference>
<name>A0AA36GR00_CYLNA</name>
<gene>
    <name evidence="1" type="ORF">CYNAS_LOCUS8636</name>
</gene>
<keyword evidence="2" id="KW-1185">Reference proteome</keyword>
<dbReference type="AlphaFoldDB" id="A0AA36GR00"/>
<sequence>MLSVRGKGVSEGVAQHCDKAFCAKDLPKNHVENGLACERRRKTKRKPKPTEADTAHWADELRRKPVYRDLIDCLVKDKLE</sequence>